<dbReference type="Pfam" id="PF13577">
    <property type="entry name" value="SnoaL_4"/>
    <property type="match status" value="1"/>
</dbReference>
<evidence type="ECO:0000313" key="3">
    <source>
        <dbReference type="Proteomes" id="UP000649829"/>
    </source>
</evidence>
<dbReference type="InterPro" id="IPR032710">
    <property type="entry name" value="NTF2-like_dom_sf"/>
</dbReference>
<feature type="domain" description="SnoaL-like" evidence="1">
    <location>
        <begin position="16"/>
        <end position="130"/>
    </location>
</feature>
<dbReference type="AlphaFoldDB" id="A0A917SZ72"/>
<organism evidence="2 3">
    <name type="scientific">Pseudooceanicola nanhaiensis</name>
    <dbReference type="NCBI Taxonomy" id="375761"/>
    <lineage>
        <taxon>Bacteria</taxon>
        <taxon>Pseudomonadati</taxon>
        <taxon>Pseudomonadota</taxon>
        <taxon>Alphaproteobacteria</taxon>
        <taxon>Rhodobacterales</taxon>
        <taxon>Paracoccaceae</taxon>
        <taxon>Pseudooceanicola</taxon>
    </lineage>
</organism>
<evidence type="ECO:0000259" key="1">
    <source>
        <dbReference type="Pfam" id="PF13577"/>
    </source>
</evidence>
<proteinExistence type="predicted"/>
<gene>
    <name evidence="2" type="ORF">GCM10011534_27870</name>
</gene>
<reference evidence="2" key="1">
    <citation type="journal article" date="2014" name="Int. J. Syst. Evol. Microbiol.">
        <title>Complete genome sequence of Corynebacterium casei LMG S-19264T (=DSM 44701T), isolated from a smear-ripened cheese.</title>
        <authorList>
            <consortium name="US DOE Joint Genome Institute (JGI-PGF)"/>
            <person name="Walter F."/>
            <person name="Albersmeier A."/>
            <person name="Kalinowski J."/>
            <person name="Ruckert C."/>
        </authorList>
    </citation>
    <scope>NUCLEOTIDE SEQUENCE</scope>
    <source>
        <strain evidence="2">CGMCC 1.6293</strain>
    </source>
</reference>
<dbReference type="RefSeq" id="WP_028287388.1">
    <property type="nucleotide sequence ID" value="NZ_BMLF01000002.1"/>
</dbReference>
<dbReference type="SUPFAM" id="SSF54427">
    <property type="entry name" value="NTF2-like"/>
    <property type="match status" value="1"/>
</dbReference>
<dbReference type="Gene3D" id="3.10.450.50">
    <property type="match status" value="1"/>
</dbReference>
<keyword evidence="3" id="KW-1185">Reference proteome</keyword>
<name>A0A917SZ72_9RHOB</name>
<dbReference type="EMBL" id="BMLF01000002">
    <property type="protein sequence ID" value="GGM04540.1"/>
    <property type="molecule type" value="Genomic_DNA"/>
</dbReference>
<evidence type="ECO:0000313" key="2">
    <source>
        <dbReference type="EMBL" id="GGM04540.1"/>
    </source>
</evidence>
<comment type="caution">
    <text evidence="2">The sequence shown here is derived from an EMBL/GenBank/DDBJ whole genome shotgun (WGS) entry which is preliminary data.</text>
</comment>
<dbReference type="InterPro" id="IPR037401">
    <property type="entry name" value="SnoaL-like"/>
</dbReference>
<accession>A0A917SZ72</accession>
<protein>
    <recommendedName>
        <fullName evidence="1">SnoaL-like domain-containing protein</fullName>
    </recommendedName>
</protein>
<reference evidence="2" key="2">
    <citation type="submission" date="2020-09" db="EMBL/GenBank/DDBJ databases">
        <authorList>
            <person name="Sun Q."/>
            <person name="Zhou Y."/>
        </authorList>
    </citation>
    <scope>NUCLEOTIDE SEQUENCE</scope>
    <source>
        <strain evidence="2">CGMCC 1.6293</strain>
    </source>
</reference>
<dbReference type="Proteomes" id="UP000649829">
    <property type="component" value="Unassembled WGS sequence"/>
</dbReference>
<sequence>MTDPTPTEDPLSRAIDVLVRFFRHLDDGDYESLAGLLDGEWHRQGRVLTTREGVMEALATRSQTRRIHHLLTNVCGQEVADGTIALTAYMLVVQHDSGTYLDGPAPLEGITSIRTLRARAVATEDGWRIRWLKSDPPSFAAGL</sequence>
<dbReference type="CDD" id="cd00531">
    <property type="entry name" value="NTF2_like"/>
    <property type="match status" value="1"/>
</dbReference>